<dbReference type="AlphaFoldDB" id="N8YKN9"/>
<comment type="caution">
    <text evidence="2">The sequence shown here is derived from an EMBL/GenBank/DDBJ whole genome shotgun (WGS) entry which is preliminary data.</text>
</comment>
<dbReference type="SMART" id="SM01126">
    <property type="entry name" value="DDE_Tnp_IS1595"/>
    <property type="match status" value="1"/>
</dbReference>
<accession>N8YKN9</accession>
<name>N8YKN9_ACIBZ</name>
<gene>
    <name evidence="3" type="ORF">F963_01158</name>
    <name evidence="2" type="ORF">F963_02287</name>
</gene>
<dbReference type="EMBL" id="APPK01000024">
    <property type="protein sequence ID" value="ENV22905.1"/>
    <property type="molecule type" value="Genomic_DNA"/>
</dbReference>
<feature type="domain" description="ISXO2-like transposase" evidence="1">
    <location>
        <begin position="64"/>
        <end position="202"/>
    </location>
</feature>
<evidence type="ECO:0000259" key="1">
    <source>
        <dbReference type="SMART" id="SM01126"/>
    </source>
</evidence>
<dbReference type="Pfam" id="PF12762">
    <property type="entry name" value="DDE_Tnp_IS1595"/>
    <property type="match status" value="1"/>
</dbReference>
<evidence type="ECO:0000313" key="2">
    <source>
        <dbReference type="EMBL" id="ENV21894.1"/>
    </source>
</evidence>
<dbReference type="InterPro" id="IPR024445">
    <property type="entry name" value="Tnp_ISXO2-like"/>
</dbReference>
<dbReference type="PANTHER" id="PTHR47163">
    <property type="entry name" value="DDE_TNP_IS1595 DOMAIN-CONTAINING PROTEIN"/>
    <property type="match status" value="1"/>
</dbReference>
<proteinExistence type="predicted"/>
<dbReference type="EMBL" id="APPK01000036">
    <property type="protein sequence ID" value="ENV21894.1"/>
    <property type="molecule type" value="Genomic_DNA"/>
</dbReference>
<dbReference type="HOGENOM" id="CLU_044348_11_0_6"/>
<dbReference type="Proteomes" id="UP000013270">
    <property type="component" value="Unassembled WGS sequence"/>
</dbReference>
<evidence type="ECO:0000313" key="3">
    <source>
        <dbReference type="EMBL" id="ENV22905.1"/>
    </source>
</evidence>
<dbReference type="PATRIC" id="fig|1217651.3.peg.1127"/>
<dbReference type="InterPro" id="IPR053164">
    <property type="entry name" value="IS1016-like_transposase"/>
</dbReference>
<organism evidence="2 4">
    <name type="scientific">Acinetobacter bereziniae NIPH 3</name>
    <dbReference type="NCBI Taxonomy" id="1217651"/>
    <lineage>
        <taxon>Bacteria</taxon>
        <taxon>Pseudomonadati</taxon>
        <taxon>Pseudomonadota</taxon>
        <taxon>Gammaproteobacteria</taxon>
        <taxon>Moraxellales</taxon>
        <taxon>Moraxellaceae</taxon>
        <taxon>Acinetobacter</taxon>
    </lineage>
</organism>
<dbReference type="NCBIfam" id="NF033547">
    <property type="entry name" value="transpos_IS1595"/>
    <property type="match status" value="1"/>
</dbReference>
<sequence length="219" mass="25206">MKMKLTNCKLNKKTQLKLLEFFVLGVTARAAADLLEIHHNSAALFFTKVRKIIAYYLEIEALEIFDGEIELDESYFGGTRKGKRGRGAADKMIVFGLLKRNAKVYTVVVPDTKSSTLMPVIAKKITPDSIVYTDQWRSYNALDVAGFCHHRINHSTHFANGKNHINGIENFWNQAKRILRKYNGIPKESFPLFLKECEFRFNYGSPKQQLKILRFWTGI</sequence>
<protein>
    <recommendedName>
        <fullName evidence="1">ISXO2-like transposase domain-containing protein</fullName>
    </recommendedName>
</protein>
<reference evidence="2 4" key="1">
    <citation type="submission" date="2013-02" db="EMBL/GenBank/DDBJ databases">
        <title>The Genome Sequence of Acinetobacter bereziniae NIPH 3.</title>
        <authorList>
            <consortium name="The Broad Institute Genome Sequencing Platform"/>
            <consortium name="The Broad Institute Genome Sequencing Center for Infectious Disease"/>
            <person name="Cerqueira G."/>
            <person name="Feldgarden M."/>
            <person name="Courvalin P."/>
            <person name="Perichon B."/>
            <person name="Grillot-Courvalin C."/>
            <person name="Clermont D."/>
            <person name="Rocha E."/>
            <person name="Yoon E.-J."/>
            <person name="Nemec A."/>
            <person name="Walker B."/>
            <person name="Young S.K."/>
            <person name="Zeng Q."/>
            <person name="Gargeya S."/>
            <person name="Fitzgerald M."/>
            <person name="Haas B."/>
            <person name="Abouelleil A."/>
            <person name="Alvarado L."/>
            <person name="Arachchi H.M."/>
            <person name="Berlin A.M."/>
            <person name="Chapman S.B."/>
            <person name="Dewar J."/>
            <person name="Goldberg J."/>
            <person name="Griggs A."/>
            <person name="Gujja S."/>
            <person name="Hansen M."/>
            <person name="Howarth C."/>
            <person name="Imamovic A."/>
            <person name="Larimer J."/>
            <person name="McCowan C."/>
            <person name="Murphy C."/>
            <person name="Neiman D."/>
            <person name="Pearson M."/>
            <person name="Priest M."/>
            <person name="Roberts A."/>
            <person name="Saif S."/>
            <person name="Shea T."/>
            <person name="Sisk P."/>
            <person name="Sykes S."/>
            <person name="Wortman J."/>
            <person name="Nusbaum C."/>
            <person name="Birren B."/>
        </authorList>
    </citation>
    <scope>NUCLEOTIDE SEQUENCE [LARGE SCALE GENOMIC DNA]</scope>
    <source>
        <strain evidence="2 4">NIPH 3</strain>
    </source>
</reference>
<dbReference type="PANTHER" id="PTHR47163:SF2">
    <property type="entry name" value="SI:DKEY-17M8.2"/>
    <property type="match status" value="1"/>
</dbReference>
<evidence type="ECO:0000313" key="4">
    <source>
        <dbReference type="Proteomes" id="UP000013270"/>
    </source>
</evidence>